<dbReference type="InterPro" id="IPR011013">
    <property type="entry name" value="Gal_mutarotase_sf_dom"/>
</dbReference>
<organism evidence="7 8">
    <name type="scientific">Ephemerocybe angulata</name>
    <dbReference type="NCBI Taxonomy" id="980116"/>
    <lineage>
        <taxon>Eukaryota</taxon>
        <taxon>Fungi</taxon>
        <taxon>Dikarya</taxon>
        <taxon>Basidiomycota</taxon>
        <taxon>Agaricomycotina</taxon>
        <taxon>Agaricomycetes</taxon>
        <taxon>Agaricomycetidae</taxon>
        <taxon>Agaricales</taxon>
        <taxon>Agaricineae</taxon>
        <taxon>Psathyrellaceae</taxon>
        <taxon>Ephemerocybe</taxon>
    </lineage>
</organism>
<accession>A0A8H5AZY5</accession>
<dbReference type="InterPro" id="IPR003159">
    <property type="entry name" value="Lyase_8_central_dom"/>
</dbReference>
<dbReference type="InterPro" id="IPR014718">
    <property type="entry name" value="GH-type_carb-bd"/>
</dbReference>
<dbReference type="InterPro" id="IPR008929">
    <property type="entry name" value="Chondroitin_lyas"/>
</dbReference>
<dbReference type="SUPFAM" id="SSF49863">
    <property type="entry name" value="Hyaluronate lyase-like, C-terminal domain"/>
    <property type="match status" value="1"/>
</dbReference>
<feature type="domain" description="Polysaccharide lyase family 8 C-terminal" evidence="6">
    <location>
        <begin position="661"/>
        <end position="731"/>
    </location>
</feature>
<dbReference type="InterPro" id="IPR004103">
    <property type="entry name" value="Lyase_8_C"/>
</dbReference>
<name>A0A8H5AZY5_9AGAR</name>
<keyword evidence="2" id="KW-0456">Lyase</keyword>
<dbReference type="OrthoDB" id="5980780at2759"/>
<keyword evidence="4" id="KW-0732">Signal</keyword>
<feature type="region of interest" description="Disordered" evidence="3">
    <location>
        <begin position="779"/>
        <end position="802"/>
    </location>
</feature>
<evidence type="ECO:0000313" key="8">
    <source>
        <dbReference type="Proteomes" id="UP000541558"/>
    </source>
</evidence>
<dbReference type="Proteomes" id="UP000541558">
    <property type="component" value="Unassembled WGS sequence"/>
</dbReference>
<dbReference type="SUPFAM" id="SSF48230">
    <property type="entry name" value="Chondroitin AC/alginate lyase"/>
    <property type="match status" value="1"/>
</dbReference>
<evidence type="ECO:0000256" key="3">
    <source>
        <dbReference type="SAM" id="MobiDB-lite"/>
    </source>
</evidence>
<dbReference type="InterPro" id="IPR011071">
    <property type="entry name" value="Lyase_8-like_C"/>
</dbReference>
<dbReference type="Gene3D" id="2.70.98.10">
    <property type="match status" value="1"/>
</dbReference>
<comment type="caution">
    <text evidence="7">The sequence shown here is derived from an EMBL/GenBank/DDBJ whole genome shotgun (WGS) entry which is preliminary data.</text>
</comment>
<evidence type="ECO:0000259" key="6">
    <source>
        <dbReference type="Pfam" id="PF02884"/>
    </source>
</evidence>
<gene>
    <name evidence="7" type="ORF">D9611_006900</name>
</gene>
<dbReference type="GO" id="GO:0005576">
    <property type="term" value="C:extracellular region"/>
    <property type="evidence" value="ECO:0007669"/>
    <property type="project" value="InterPro"/>
</dbReference>
<evidence type="ECO:0000256" key="1">
    <source>
        <dbReference type="ARBA" id="ARBA00006699"/>
    </source>
</evidence>
<dbReference type="Gene3D" id="2.60.220.10">
    <property type="entry name" value="Polysaccharide lyase family 8-like, C-terminal"/>
    <property type="match status" value="1"/>
</dbReference>
<dbReference type="PANTHER" id="PTHR38481">
    <property type="entry name" value="HYALURONATE LYASE"/>
    <property type="match status" value="1"/>
</dbReference>
<reference evidence="7 8" key="1">
    <citation type="journal article" date="2020" name="ISME J.">
        <title>Uncovering the hidden diversity of litter-decomposition mechanisms in mushroom-forming fungi.</title>
        <authorList>
            <person name="Floudas D."/>
            <person name="Bentzer J."/>
            <person name="Ahren D."/>
            <person name="Johansson T."/>
            <person name="Persson P."/>
            <person name="Tunlid A."/>
        </authorList>
    </citation>
    <scope>NUCLEOTIDE SEQUENCE [LARGE SCALE GENOMIC DNA]</scope>
    <source>
        <strain evidence="7 8">CBS 175.51</strain>
    </source>
</reference>
<dbReference type="Pfam" id="PF02884">
    <property type="entry name" value="Lyase_8_C"/>
    <property type="match status" value="1"/>
</dbReference>
<keyword evidence="8" id="KW-1185">Reference proteome</keyword>
<dbReference type="EMBL" id="JAACJK010000222">
    <property type="protein sequence ID" value="KAF5313989.1"/>
    <property type="molecule type" value="Genomic_DNA"/>
</dbReference>
<dbReference type="AlphaFoldDB" id="A0A8H5AZY5"/>
<proteinExistence type="inferred from homology"/>
<dbReference type="GO" id="GO:0016837">
    <property type="term" value="F:carbon-oxygen lyase activity, acting on polysaccharides"/>
    <property type="evidence" value="ECO:0007669"/>
    <property type="project" value="UniProtKB-ARBA"/>
</dbReference>
<evidence type="ECO:0000259" key="5">
    <source>
        <dbReference type="Pfam" id="PF02278"/>
    </source>
</evidence>
<feature type="signal peptide" evidence="4">
    <location>
        <begin position="1"/>
        <end position="34"/>
    </location>
</feature>
<evidence type="ECO:0000256" key="2">
    <source>
        <dbReference type="ARBA" id="ARBA00023239"/>
    </source>
</evidence>
<protein>
    <submittedName>
        <fullName evidence="7">Uncharacterized protein</fullName>
    </submittedName>
</protein>
<comment type="similarity">
    <text evidence="1">Belongs to the polysaccharide lyase 8 family.</text>
</comment>
<feature type="chain" id="PRO_5034339176" evidence="4">
    <location>
        <begin position="35"/>
        <end position="851"/>
    </location>
</feature>
<dbReference type="Pfam" id="PF02278">
    <property type="entry name" value="Lyase_8"/>
    <property type="match status" value="1"/>
</dbReference>
<evidence type="ECO:0000256" key="4">
    <source>
        <dbReference type="SAM" id="SignalP"/>
    </source>
</evidence>
<evidence type="ECO:0000313" key="7">
    <source>
        <dbReference type="EMBL" id="KAF5313989.1"/>
    </source>
</evidence>
<dbReference type="InterPro" id="IPR038970">
    <property type="entry name" value="Lyase_8"/>
</dbReference>
<dbReference type="GO" id="GO:0005975">
    <property type="term" value="P:carbohydrate metabolic process"/>
    <property type="evidence" value="ECO:0007669"/>
    <property type="project" value="InterPro"/>
</dbReference>
<feature type="domain" description="Polysaccharide lyase family 8 central" evidence="5">
    <location>
        <begin position="397"/>
        <end position="644"/>
    </location>
</feature>
<dbReference type="SUPFAM" id="SSF74650">
    <property type="entry name" value="Galactose mutarotase-like"/>
    <property type="match status" value="1"/>
</dbReference>
<sequence>MGPRRNFVNGATSTFVLLYALLSLHAYLTPGAYASPDAPSHSHLHSLPARNAAHSRLSRTLLPRGNVAEDMKTIYERRVSQIAGSLDQTSISSIDAWVKSLDGDGKWPETQVNYTTGCAAQRALWPASVHWDRIVAMAGAYRGGIPNTGQWNGNADLRKAIGSAMEYWFKRDFKNVGCLDGGGTASCPCEDPTNSLWNTNWFSNVILIPSRVGKACLLLNGTLSASEATHCGEMTTRTYGTFAKGGGYLAGANILEIARISADAAILTNDEKHLGLLYNGNYGKDYSNAALDVEIAAAGTQFQAGEASRGAFETLFEGNKWMIFSNSATKVLHWDFSAIGRMLAYPVVDAQASASINTNLTAVQELGTLWNSEALKEFANELNGGSNGANAGKLVGNKLFPMNDYMVHRGQNYVSSLKMYSTRTLNTECVNDLNPKGFHLSDGTLYTYLKGTEYEDIQAAWDWDLIPGTTVDYKNTPLTCNKAKFTSSEAFVGGLSDGWTGVSAMRYTNPNTGALKWQKSWFFLDGVYHVMVNILESKSTAPVYSVLDQKRQSGETKVEGKPSGQGAAVKYTEPQTIWHDGVGYSFPPGTPATLNVRRGPAKGEWSAIGTSTQPGATVDLWAAWLEHNPAKLDAPVEYTIFPGVNPGEFQGRRHDSPVQTIENSQNVSAIYDKKEKKIMAVFWTPGGGSFVFKSQDRADLTVSASKHVIVTVSMKDGTITASDPTQNLDKATVALQYGEGPLPGWWKGEARSHGVTVGLPKGAQAGEAMRVEQATVLSAPETGDVSDPNAEEEATTDGTVAAGSGAGTIVSGLGSNSVLGGGKNAGAKIGVTALLPHVGVLVLVVGVLSQI</sequence>
<dbReference type="GO" id="GO:0030246">
    <property type="term" value="F:carbohydrate binding"/>
    <property type="evidence" value="ECO:0007669"/>
    <property type="project" value="InterPro"/>
</dbReference>
<dbReference type="PANTHER" id="PTHR38481:SF1">
    <property type="entry name" value="HYALURONATE LYASE"/>
    <property type="match status" value="1"/>
</dbReference>
<dbReference type="Gene3D" id="1.50.10.100">
    <property type="entry name" value="Chondroitin AC/alginate lyase"/>
    <property type="match status" value="2"/>
</dbReference>